<keyword evidence="1" id="KW-0175">Coiled coil</keyword>
<feature type="coiled-coil region" evidence="1">
    <location>
        <begin position="81"/>
        <end position="115"/>
    </location>
</feature>
<evidence type="ECO:0000256" key="1">
    <source>
        <dbReference type="SAM" id="Coils"/>
    </source>
</evidence>
<organism evidence="3 4">
    <name type="scientific">Desulfurobacterium pacificum</name>
    <dbReference type="NCBI Taxonomy" id="240166"/>
    <lineage>
        <taxon>Bacteria</taxon>
        <taxon>Pseudomonadati</taxon>
        <taxon>Aquificota</taxon>
        <taxon>Aquificia</taxon>
        <taxon>Desulfurobacteriales</taxon>
        <taxon>Desulfurobacteriaceae</taxon>
        <taxon>Desulfurobacterium</taxon>
    </lineage>
</organism>
<comment type="caution">
    <text evidence="3">The sequence shown here is derived from an EMBL/GenBank/DDBJ whole genome shotgun (WGS) entry which is preliminary data.</text>
</comment>
<keyword evidence="4" id="KW-1185">Reference proteome</keyword>
<proteinExistence type="predicted"/>
<evidence type="ECO:0000313" key="3">
    <source>
        <dbReference type="EMBL" id="SMP13803.1"/>
    </source>
</evidence>
<protein>
    <recommendedName>
        <fullName evidence="5">Flagellar assembly protein FliH/Type III secretion system HrpE domain-containing protein</fullName>
    </recommendedName>
</protein>
<accession>A0ABY1NMQ2</accession>
<dbReference type="EMBL" id="FXUB01000003">
    <property type="protein sequence ID" value="SMP13803.1"/>
    <property type="molecule type" value="Genomic_DNA"/>
</dbReference>
<evidence type="ECO:0000313" key="4">
    <source>
        <dbReference type="Proteomes" id="UP001157911"/>
    </source>
</evidence>
<evidence type="ECO:0000256" key="2">
    <source>
        <dbReference type="SAM" id="MobiDB-lite"/>
    </source>
</evidence>
<dbReference type="RefSeq" id="WP_283400619.1">
    <property type="nucleotide sequence ID" value="NZ_FXUB01000003.1"/>
</dbReference>
<gene>
    <name evidence="3" type="ORF">SAMN06265339_1159</name>
</gene>
<sequence>MIDIEDFTPLVSGPEEKEEGDKSVDDVVREYNAKLLKIKKEYEELLKKEKENAFREGFQKGFEKAKEQLQEEFSLKLSQVEKEYEGKLRSLEFDLSAFERELKNKEREVVKKLEKLFLSAVSEILEFLYISPTNAEYVVDKIKEVVDEFSRENLVSIEVGKGLAPFIKGDNVTINEELGKGDFRINFELFSIESSLKEKLELLREEFEREIKKSS</sequence>
<dbReference type="Proteomes" id="UP001157911">
    <property type="component" value="Unassembled WGS sequence"/>
</dbReference>
<reference evidence="3 4" key="1">
    <citation type="submission" date="2017-05" db="EMBL/GenBank/DDBJ databases">
        <authorList>
            <person name="Varghese N."/>
            <person name="Submissions S."/>
        </authorList>
    </citation>
    <scope>NUCLEOTIDE SEQUENCE [LARGE SCALE GENOMIC DNA]</scope>
    <source>
        <strain evidence="3 4">DSM 15522</strain>
    </source>
</reference>
<evidence type="ECO:0008006" key="5">
    <source>
        <dbReference type="Google" id="ProtNLM"/>
    </source>
</evidence>
<feature type="region of interest" description="Disordered" evidence="2">
    <location>
        <begin position="1"/>
        <end position="24"/>
    </location>
</feature>
<name>A0ABY1NMQ2_9BACT</name>